<comment type="caution">
    <text evidence="1">The sequence shown here is derived from an EMBL/GenBank/DDBJ whole genome shotgun (WGS) entry which is preliminary data.</text>
</comment>
<evidence type="ECO:0000313" key="2">
    <source>
        <dbReference type="Proteomes" id="UP000652761"/>
    </source>
</evidence>
<organism evidence="1 2">
    <name type="scientific">Colocasia esculenta</name>
    <name type="common">Wild taro</name>
    <name type="synonym">Arum esculentum</name>
    <dbReference type="NCBI Taxonomy" id="4460"/>
    <lineage>
        <taxon>Eukaryota</taxon>
        <taxon>Viridiplantae</taxon>
        <taxon>Streptophyta</taxon>
        <taxon>Embryophyta</taxon>
        <taxon>Tracheophyta</taxon>
        <taxon>Spermatophyta</taxon>
        <taxon>Magnoliopsida</taxon>
        <taxon>Liliopsida</taxon>
        <taxon>Araceae</taxon>
        <taxon>Aroideae</taxon>
        <taxon>Colocasieae</taxon>
        <taxon>Colocasia</taxon>
    </lineage>
</organism>
<dbReference type="EMBL" id="NMUH01000176">
    <property type="protein sequence ID" value="MQL73644.1"/>
    <property type="molecule type" value="Genomic_DNA"/>
</dbReference>
<dbReference type="AlphaFoldDB" id="A0A843TW98"/>
<keyword evidence="2" id="KW-1185">Reference proteome</keyword>
<gene>
    <name evidence="1" type="ORF">Taro_006023</name>
</gene>
<protein>
    <submittedName>
        <fullName evidence="1">Uncharacterized protein</fullName>
    </submittedName>
</protein>
<sequence>MLAMNPSQNPTLCDEETDGKYLERIIQMHNLLLWVSWGESSLNELVDEDAHGQGRVHSALADWNCLVDMEVLAGRKATWRSIFGALGN</sequence>
<dbReference type="Proteomes" id="UP000652761">
    <property type="component" value="Unassembled WGS sequence"/>
</dbReference>
<name>A0A843TW98_COLES</name>
<reference evidence="1" key="1">
    <citation type="submission" date="2017-07" db="EMBL/GenBank/DDBJ databases">
        <title>Taro Niue Genome Assembly and Annotation.</title>
        <authorList>
            <person name="Atibalentja N."/>
            <person name="Keating K."/>
            <person name="Fields C.J."/>
        </authorList>
    </citation>
    <scope>NUCLEOTIDE SEQUENCE</scope>
    <source>
        <strain evidence="1">Niue_2</strain>
        <tissue evidence="1">Leaf</tissue>
    </source>
</reference>
<accession>A0A843TW98</accession>
<evidence type="ECO:0000313" key="1">
    <source>
        <dbReference type="EMBL" id="MQL73644.1"/>
    </source>
</evidence>
<proteinExistence type="predicted"/>